<evidence type="ECO:0008006" key="3">
    <source>
        <dbReference type="Google" id="ProtNLM"/>
    </source>
</evidence>
<dbReference type="PANTHER" id="PTHR33198">
    <property type="entry name" value="ANK_REP_REGION DOMAIN-CONTAINING PROTEIN-RELATED"/>
    <property type="match status" value="1"/>
</dbReference>
<protein>
    <recommendedName>
        <fullName evidence="3">Retrotransposon gag domain-containing protein</fullName>
    </recommendedName>
</protein>
<name>A0A6J8CT46_MYTCO</name>
<keyword evidence="2" id="KW-1185">Reference proteome</keyword>
<dbReference type="EMBL" id="CACVKT020006065">
    <property type="protein sequence ID" value="CAC5399738.1"/>
    <property type="molecule type" value="Genomic_DNA"/>
</dbReference>
<dbReference type="PANTHER" id="PTHR33198:SF20">
    <property type="entry name" value="RETROTRANSPOSON GAG DOMAIN-CONTAINING PROTEIN"/>
    <property type="match status" value="1"/>
</dbReference>
<reference evidence="1 2" key="1">
    <citation type="submission" date="2020-06" db="EMBL/GenBank/DDBJ databases">
        <authorList>
            <person name="Li R."/>
            <person name="Bekaert M."/>
        </authorList>
    </citation>
    <scope>NUCLEOTIDE SEQUENCE [LARGE SCALE GENOMIC DNA]</scope>
    <source>
        <strain evidence="2">wild</strain>
    </source>
</reference>
<proteinExistence type="predicted"/>
<sequence length="213" mass="24683">MQPISTSFSYSFLNEPNDKLDDTNASICSAHLEVTEVINYIETNTEEYTSPSDQMDAIANFDFLEQLQGQCEIQTTQKTGEDYDTALTKLTEYFAPKKNVEYEIYKFRQTKQETDETIDAFHTKLRQLSVNCEFTDDNQEVKSQIVQGCSSSRLRRKALREDMTLEQLLLSTRALELSEKQANEIEHKDEKLETNALHTEEMFGEIKSKIFTR</sequence>
<dbReference type="Proteomes" id="UP000507470">
    <property type="component" value="Unassembled WGS sequence"/>
</dbReference>
<accession>A0A6J8CT46</accession>
<dbReference type="AlphaFoldDB" id="A0A6J8CT46"/>
<evidence type="ECO:0000313" key="2">
    <source>
        <dbReference type="Proteomes" id="UP000507470"/>
    </source>
</evidence>
<evidence type="ECO:0000313" key="1">
    <source>
        <dbReference type="EMBL" id="CAC5399738.1"/>
    </source>
</evidence>
<dbReference type="OrthoDB" id="10068383at2759"/>
<organism evidence="1 2">
    <name type="scientific">Mytilus coruscus</name>
    <name type="common">Sea mussel</name>
    <dbReference type="NCBI Taxonomy" id="42192"/>
    <lineage>
        <taxon>Eukaryota</taxon>
        <taxon>Metazoa</taxon>
        <taxon>Spiralia</taxon>
        <taxon>Lophotrochozoa</taxon>
        <taxon>Mollusca</taxon>
        <taxon>Bivalvia</taxon>
        <taxon>Autobranchia</taxon>
        <taxon>Pteriomorphia</taxon>
        <taxon>Mytilida</taxon>
        <taxon>Mytiloidea</taxon>
        <taxon>Mytilidae</taxon>
        <taxon>Mytilinae</taxon>
        <taxon>Mytilus</taxon>
    </lineage>
</organism>
<gene>
    <name evidence="1" type="ORF">MCOR_33977</name>
</gene>